<proteinExistence type="predicted"/>
<dbReference type="Gene3D" id="1.10.8.930">
    <property type="entry name" value="Protein of unknown function DUF1465"/>
    <property type="match status" value="1"/>
</dbReference>
<sequence length="178" mass="19975">MASPTSKETASAVTVDFGSRFAESEPFDRIYQEGMRLIEETAAYLDGDGRHESAGLPQLVAVAYATESMRLTTRLMQLASWLLLQRAEKNREMSPEEIRFERGRIDLAELGAGAAIEGAEDLPATLRDLVRRSLRLHERIMRLDGMLRDDTRTVPRPVPSPARERVDRLRDAFGTASE</sequence>
<gene>
    <name evidence="2" type="ORF">HW532_15225</name>
</gene>
<feature type="region of interest" description="Disordered" evidence="1">
    <location>
        <begin position="150"/>
        <end position="178"/>
    </location>
</feature>
<dbReference type="EMBL" id="CP058214">
    <property type="protein sequence ID" value="QPC43921.1"/>
    <property type="molecule type" value="Genomic_DNA"/>
</dbReference>
<dbReference type="RefSeq" id="WP_213161283.1">
    <property type="nucleotide sequence ID" value="NZ_CP058214.1"/>
</dbReference>
<reference evidence="2 3" key="1">
    <citation type="submission" date="2020-06" db="EMBL/GenBank/DDBJ databases">
        <title>Genome sequence of 2 isolates from Red Sea Mangroves.</title>
        <authorList>
            <person name="Sefrji F."/>
            <person name="Michoud G."/>
            <person name="Merlino G."/>
            <person name="Daffonchio D."/>
        </authorList>
    </citation>
    <scope>NUCLEOTIDE SEQUENCE [LARGE SCALE GENOMIC DNA]</scope>
    <source>
        <strain evidence="2 3">R1DC25</strain>
    </source>
</reference>
<organism evidence="2 3">
    <name type="scientific">Kaustia mangrovi</name>
    <dbReference type="NCBI Taxonomy" id="2593653"/>
    <lineage>
        <taxon>Bacteria</taxon>
        <taxon>Pseudomonadati</taxon>
        <taxon>Pseudomonadota</taxon>
        <taxon>Alphaproteobacteria</taxon>
        <taxon>Hyphomicrobiales</taxon>
        <taxon>Parvibaculaceae</taxon>
        <taxon>Kaustia</taxon>
    </lineage>
</organism>
<evidence type="ECO:0000256" key="1">
    <source>
        <dbReference type="SAM" id="MobiDB-lite"/>
    </source>
</evidence>
<evidence type="ECO:0000313" key="2">
    <source>
        <dbReference type="EMBL" id="QPC43921.1"/>
    </source>
</evidence>
<dbReference type="Proteomes" id="UP000593594">
    <property type="component" value="Chromosome"/>
</dbReference>
<dbReference type="InterPro" id="IPR038301">
    <property type="entry name" value="AraC-like_sf"/>
</dbReference>
<keyword evidence="3" id="KW-1185">Reference proteome</keyword>
<dbReference type="InterPro" id="IPR010848">
    <property type="entry name" value="DUF1465"/>
</dbReference>
<protein>
    <submittedName>
        <fullName evidence="2">DUF1465 family protein</fullName>
    </submittedName>
</protein>
<feature type="compositionally biased region" description="Basic and acidic residues" evidence="1">
    <location>
        <begin position="162"/>
        <end position="171"/>
    </location>
</feature>
<dbReference type="AlphaFoldDB" id="A0A7S8HCS1"/>
<evidence type="ECO:0000313" key="3">
    <source>
        <dbReference type="Proteomes" id="UP000593594"/>
    </source>
</evidence>
<dbReference type="Pfam" id="PF07323">
    <property type="entry name" value="DUF1465"/>
    <property type="match status" value="1"/>
</dbReference>
<accession>A0A7S8HCS1</accession>
<name>A0A7S8HCS1_9HYPH</name>
<dbReference type="KEGG" id="kmn:HW532_15225"/>